<evidence type="ECO:0000313" key="2">
    <source>
        <dbReference type="EMBL" id="GIQ62996.1"/>
    </source>
</evidence>
<feature type="domain" description="Glycoamylase-like" evidence="1">
    <location>
        <begin position="205"/>
        <end position="325"/>
    </location>
</feature>
<proteinExistence type="predicted"/>
<dbReference type="PROSITE" id="PS51257">
    <property type="entry name" value="PROKAR_LIPOPROTEIN"/>
    <property type="match status" value="1"/>
</dbReference>
<dbReference type="EMBL" id="BOVJ01000050">
    <property type="protein sequence ID" value="GIQ62996.1"/>
    <property type="molecule type" value="Genomic_DNA"/>
</dbReference>
<name>A0ABQ4N4C0_9BACL</name>
<protein>
    <recommendedName>
        <fullName evidence="1">Glycoamylase-like domain-containing protein</fullName>
    </recommendedName>
</protein>
<dbReference type="Gene3D" id="1.50.10.140">
    <property type="match status" value="1"/>
</dbReference>
<comment type="caution">
    <text evidence="2">The sequence shown here is derived from an EMBL/GenBank/DDBJ whole genome shotgun (WGS) entry which is preliminary data.</text>
</comment>
<gene>
    <name evidence="2" type="ORF">PACILC2_15640</name>
</gene>
<sequence length="380" mass="42610">MNRITRLTAGLLLVTFVLQVVLAGCSRPASPDRGDKIDDPLLEEESRKSFEFFWKEANTDPASKGYGLIRDRGPGNPNLSSVASVGFGLTALAIGAERGWITREEAKERALGTLNTLWNHAEQINGFYYHFLNMNDATRAGNSEVSIIDTAIALCGAIVAGEYFGGEIKELAEQIYERVDWNWYRDPERNLFYMGYHPEEGFKGHWDFYAEQLMLYFLAAGSPTYPLDENMFYSFIRHTGSYGDSEPFIHSWFGSIFTYQFSHAWFDLRNKVDKQGVDWWVNSVNASKAARLFAIDQAETFSTFGPDAWGLTASDGPRGYEGKYGAALGLQQRCAFGRRYAAAGRSARLHRIHAGGIDCGAQALLHVPRSDRRVRIEGCL</sequence>
<reference evidence="2 3" key="1">
    <citation type="submission" date="2021-04" db="EMBL/GenBank/DDBJ databases">
        <title>Draft genome sequence of Paenibacillus cisolokensis, LC2-13A.</title>
        <authorList>
            <person name="Uke A."/>
            <person name="Chhe C."/>
            <person name="Baramee S."/>
            <person name="Kosugi A."/>
        </authorList>
    </citation>
    <scope>NUCLEOTIDE SEQUENCE [LARGE SCALE GENOMIC DNA]</scope>
    <source>
        <strain evidence="2 3">LC2-13A</strain>
    </source>
</reference>
<dbReference type="Pfam" id="PF10091">
    <property type="entry name" value="Glycoamylase"/>
    <property type="match status" value="1"/>
</dbReference>
<evidence type="ECO:0000313" key="3">
    <source>
        <dbReference type="Proteomes" id="UP000680304"/>
    </source>
</evidence>
<keyword evidence="3" id="KW-1185">Reference proteome</keyword>
<organism evidence="2 3">
    <name type="scientific">Paenibacillus cisolokensis</name>
    <dbReference type="NCBI Taxonomy" id="1658519"/>
    <lineage>
        <taxon>Bacteria</taxon>
        <taxon>Bacillati</taxon>
        <taxon>Bacillota</taxon>
        <taxon>Bacilli</taxon>
        <taxon>Bacillales</taxon>
        <taxon>Paenibacillaceae</taxon>
        <taxon>Paenibacillus</taxon>
    </lineage>
</organism>
<evidence type="ECO:0000259" key="1">
    <source>
        <dbReference type="Pfam" id="PF10091"/>
    </source>
</evidence>
<dbReference type="InterPro" id="IPR019282">
    <property type="entry name" value="Glycoamylase-like_cons_dom"/>
</dbReference>
<accession>A0ABQ4N4C0</accession>
<dbReference type="Proteomes" id="UP000680304">
    <property type="component" value="Unassembled WGS sequence"/>
</dbReference>
<dbReference type="RefSeq" id="WP_213528315.1">
    <property type="nucleotide sequence ID" value="NZ_BOVJ01000050.1"/>
</dbReference>